<accession>A0ABW0SGS2</accession>
<evidence type="ECO:0000256" key="1">
    <source>
        <dbReference type="ARBA" id="ARBA00022723"/>
    </source>
</evidence>
<dbReference type="InterPro" id="IPR014905">
    <property type="entry name" value="HIRAN"/>
</dbReference>
<comment type="caution">
    <text evidence="5">The sequence shown here is derived from an EMBL/GenBank/DDBJ whole genome shotgun (WGS) entry which is preliminary data.</text>
</comment>
<feature type="region of interest" description="Disordered" evidence="3">
    <location>
        <begin position="365"/>
        <end position="395"/>
    </location>
</feature>
<dbReference type="RefSeq" id="WP_209839752.1">
    <property type="nucleotide sequence ID" value="NZ_JAGGJP010000005.1"/>
</dbReference>
<keyword evidence="2" id="KW-0378">Hydrolase</keyword>
<dbReference type="EMBL" id="JBHSNA010000021">
    <property type="protein sequence ID" value="MFC5567881.1"/>
    <property type="molecule type" value="Genomic_DNA"/>
</dbReference>
<dbReference type="Proteomes" id="UP001596056">
    <property type="component" value="Unassembled WGS sequence"/>
</dbReference>
<reference evidence="6" key="1">
    <citation type="journal article" date="2019" name="Int. J. Syst. Evol. Microbiol.">
        <title>The Global Catalogue of Microorganisms (GCM) 10K type strain sequencing project: providing services to taxonomists for standard genome sequencing and annotation.</title>
        <authorList>
            <consortium name="The Broad Institute Genomics Platform"/>
            <consortium name="The Broad Institute Genome Sequencing Center for Infectious Disease"/>
            <person name="Wu L."/>
            <person name="Ma J."/>
        </authorList>
    </citation>
    <scope>NUCLEOTIDE SEQUENCE [LARGE SCALE GENOMIC DNA]</scope>
    <source>
        <strain evidence="6">KACC 11588</strain>
    </source>
</reference>
<dbReference type="Pfam" id="PF08797">
    <property type="entry name" value="HIRAN"/>
    <property type="match status" value="1"/>
</dbReference>
<evidence type="ECO:0000256" key="3">
    <source>
        <dbReference type="SAM" id="MobiDB-lite"/>
    </source>
</evidence>
<name>A0ABW0SGS2_9RHOB</name>
<organism evidence="5 6">
    <name type="scientific">Rubellimicrobium aerolatum</name>
    <dbReference type="NCBI Taxonomy" id="490979"/>
    <lineage>
        <taxon>Bacteria</taxon>
        <taxon>Pseudomonadati</taxon>
        <taxon>Pseudomonadota</taxon>
        <taxon>Alphaproteobacteria</taxon>
        <taxon>Rhodobacterales</taxon>
        <taxon>Roseobacteraceae</taxon>
        <taxon>Rubellimicrobium</taxon>
    </lineage>
</organism>
<keyword evidence="6" id="KW-1185">Reference proteome</keyword>
<gene>
    <name evidence="5" type="ORF">ACFPOC_15820</name>
</gene>
<feature type="domain" description="HIRAN" evidence="4">
    <location>
        <begin position="273"/>
        <end position="337"/>
    </location>
</feature>
<protein>
    <submittedName>
        <fullName evidence="5">HIRAN domain-containing protein</fullName>
    </submittedName>
</protein>
<evidence type="ECO:0000259" key="4">
    <source>
        <dbReference type="Pfam" id="PF08797"/>
    </source>
</evidence>
<evidence type="ECO:0000313" key="6">
    <source>
        <dbReference type="Proteomes" id="UP001596056"/>
    </source>
</evidence>
<sequence length="395" mass="42216">MDMEPDEFDIGEAGRRPTPRKAALDALDRLLRAHAVLGGQRRSESPHGVLRPAREEELDLIEAVFLHCGVPLPDTLRAIYRRTLGVGNPVAALPVLAVPFLRAVLPPEPGDPAPAVVGLEAFEAALGLLRDETALDRPAVLALGHAELAGLTVSRNGLWSLADYRGRRDLPPPGDFALAFEAAFPAYVDQVLLLWANDLAGAVARPRDLDLGRGARIDALPQSVREARALLLSSRPSAARDRSDVQPLDSAGLLRLTRRGEEGDVPLPQEALVAVVGLPYGEFPRLADRIGPGTRLRLRPADDNPHDANAVEVWLDGERPARVGFVERRSAPRLRTLPQGAPAWRLKVVGASGQALACALELVPPQGKAPADPEGRDASPASPDLFSRPGPPSDA</sequence>
<evidence type="ECO:0000313" key="5">
    <source>
        <dbReference type="EMBL" id="MFC5567881.1"/>
    </source>
</evidence>
<evidence type="ECO:0000256" key="2">
    <source>
        <dbReference type="ARBA" id="ARBA00022801"/>
    </source>
</evidence>
<keyword evidence="1" id="KW-0479">Metal-binding</keyword>
<dbReference type="Gene3D" id="3.30.70.2330">
    <property type="match status" value="1"/>
</dbReference>
<proteinExistence type="predicted"/>